<dbReference type="InterPro" id="IPR009660">
    <property type="entry name" value="Phage_A500_Gp15"/>
</dbReference>
<gene>
    <name evidence="1" type="ORF">H8S22_11435</name>
</gene>
<dbReference type="Pfam" id="PF06854">
    <property type="entry name" value="Phage_Gp15"/>
    <property type="match status" value="1"/>
</dbReference>
<dbReference type="Proteomes" id="UP000635828">
    <property type="component" value="Unassembled WGS sequence"/>
</dbReference>
<comment type="caution">
    <text evidence="1">The sequence shown here is derived from an EMBL/GenBank/DDBJ whole genome shotgun (WGS) entry which is preliminary data.</text>
</comment>
<proteinExistence type="predicted"/>
<reference evidence="1 2" key="1">
    <citation type="submission" date="2020-08" db="EMBL/GenBank/DDBJ databases">
        <title>Genome public.</title>
        <authorList>
            <person name="Liu C."/>
            <person name="Sun Q."/>
        </authorList>
    </citation>
    <scope>NUCLEOTIDE SEQUENCE [LARGE SCALE GENOMIC DNA]</scope>
    <source>
        <strain evidence="1 2">NSJ-7</strain>
    </source>
</reference>
<sequence>MNILTDQLPETVLVAGQEHKINTDFRVSIRFEEMIQDKNITEEQRFFVEDILNIPEFDGDEKKARLLAKYNSGLVLYYPEIPEDLDGAISQMLWFYQCGKTEEQKQSGKGKKQDQIYSFTHDADYIYAAFMEQYGIDLNAVELHWWKFSAMFAGLKEDCLISKVMGYRAADTAGMDKEQKKFYKKMKEIYKLPENVSEEDRMLEEEVTQALLSGGDLSNIL</sequence>
<evidence type="ECO:0000313" key="1">
    <source>
        <dbReference type="EMBL" id="MBC5678190.1"/>
    </source>
</evidence>
<evidence type="ECO:0000313" key="2">
    <source>
        <dbReference type="Proteomes" id="UP000635828"/>
    </source>
</evidence>
<name>A0ABR7FU95_9FIRM</name>
<protein>
    <submittedName>
        <fullName evidence="1">Bacteriophage Gp15 family protein</fullName>
    </submittedName>
</protein>
<accession>A0ABR7FU95</accession>
<keyword evidence="2" id="KW-1185">Reference proteome</keyword>
<organism evidence="1 2">
    <name type="scientific">Anaerostipes hominis</name>
    <name type="common">ex Liu et al. 2021</name>
    <dbReference type="NCBI Taxonomy" id="2763018"/>
    <lineage>
        <taxon>Bacteria</taxon>
        <taxon>Bacillati</taxon>
        <taxon>Bacillota</taxon>
        <taxon>Clostridia</taxon>
        <taxon>Lachnospirales</taxon>
        <taxon>Lachnospiraceae</taxon>
        <taxon>Anaerostipes</taxon>
    </lineage>
</organism>
<dbReference type="RefSeq" id="WP_006566218.1">
    <property type="nucleotide sequence ID" value="NZ_JACOOS010000013.1"/>
</dbReference>
<dbReference type="EMBL" id="JACOOS010000013">
    <property type="protein sequence ID" value="MBC5678190.1"/>
    <property type="molecule type" value="Genomic_DNA"/>
</dbReference>